<dbReference type="PROSITE" id="PS50082">
    <property type="entry name" value="WD_REPEATS_2"/>
    <property type="match status" value="1"/>
</dbReference>
<evidence type="ECO:0000313" key="3">
    <source>
        <dbReference type="Proteomes" id="UP000076722"/>
    </source>
</evidence>
<feature type="repeat" description="WD" evidence="1">
    <location>
        <begin position="28"/>
        <end position="69"/>
    </location>
</feature>
<dbReference type="SMART" id="SM00320">
    <property type="entry name" value="WD40"/>
    <property type="match status" value="2"/>
</dbReference>
<organism evidence="2 3">
    <name type="scientific">Sistotremastrum niveocremeum HHB9708</name>
    <dbReference type="NCBI Taxonomy" id="1314777"/>
    <lineage>
        <taxon>Eukaryota</taxon>
        <taxon>Fungi</taxon>
        <taxon>Dikarya</taxon>
        <taxon>Basidiomycota</taxon>
        <taxon>Agaricomycotina</taxon>
        <taxon>Agaricomycetes</taxon>
        <taxon>Sistotremastrales</taxon>
        <taxon>Sistotremastraceae</taxon>
        <taxon>Sertulicium</taxon>
        <taxon>Sertulicium niveocremeum</taxon>
    </lineage>
</organism>
<dbReference type="EMBL" id="KV419420">
    <property type="protein sequence ID" value="KZS90584.1"/>
    <property type="molecule type" value="Genomic_DNA"/>
</dbReference>
<evidence type="ECO:0000256" key="1">
    <source>
        <dbReference type="PROSITE-ProRule" id="PRU00221"/>
    </source>
</evidence>
<name>A0A164RIB4_9AGAM</name>
<dbReference type="Pfam" id="PF00400">
    <property type="entry name" value="WD40"/>
    <property type="match status" value="2"/>
</dbReference>
<dbReference type="InterPro" id="IPR036322">
    <property type="entry name" value="WD40_repeat_dom_sf"/>
</dbReference>
<reference evidence="2 3" key="1">
    <citation type="journal article" date="2016" name="Mol. Biol. Evol.">
        <title>Comparative Genomics of Early-Diverging Mushroom-Forming Fungi Provides Insights into the Origins of Lignocellulose Decay Capabilities.</title>
        <authorList>
            <person name="Nagy L.G."/>
            <person name="Riley R."/>
            <person name="Tritt A."/>
            <person name="Adam C."/>
            <person name="Daum C."/>
            <person name="Floudas D."/>
            <person name="Sun H."/>
            <person name="Yadav J.S."/>
            <person name="Pangilinan J."/>
            <person name="Larsson K.H."/>
            <person name="Matsuura K."/>
            <person name="Barry K."/>
            <person name="Labutti K."/>
            <person name="Kuo R."/>
            <person name="Ohm R.A."/>
            <person name="Bhattacharya S.S."/>
            <person name="Shirouzu T."/>
            <person name="Yoshinaga Y."/>
            <person name="Martin F.M."/>
            <person name="Grigoriev I.V."/>
            <person name="Hibbett D.S."/>
        </authorList>
    </citation>
    <scope>NUCLEOTIDE SEQUENCE [LARGE SCALE GENOMIC DNA]</scope>
    <source>
        <strain evidence="2 3">HHB9708</strain>
    </source>
</reference>
<dbReference type="Gene3D" id="2.130.10.10">
    <property type="entry name" value="YVTN repeat-like/Quinoprotein amine dehydrogenase"/>
    <property type="match status" value="2"/>
</dbReference>
<keyword evidence="1" id="KW-0853">WD repeat</keyword>
<protein>
    <submittedName>
        <fullName evidence="2">Uncharacterized protein</fullName>
    </submittedName>
</protein>
<gene>
    <name evidence="2" type="ORF">SISNIDRAFT_468365</name>
</gene>
<proteinExistence type="predicted"/>
<evidence type="ECO:0000313" key="2">
    <source>
        <dbReference type="EMBL" id="KZS90584.1"/>
    </source>
</evidence>
<dbReference type="Proteomes" id="UP000076722">
    <property type="component" value="Unassembled WGS sequence"/>
</dbReference>
<sequence length="461" mass="51329">MPTFVHFNPFANRTQNNTSTIGFQLSQTLPQKDDVVSIALSPDANLVAVCSTRGVLTVWSLERNEIILTVGETDNPDISTSTTGQVVLFRWAQPYRLPFRFGLICAYAGGHIQTVEYGGVEGSGPIWYTGKVIQAHDSTITSLCVDKSNTYFCTVSREEIKLWYMSSQWDVRPLSTDAHDLEGEPSPLNGSFFCYSYVFLPIGPKLMRAYNTAGQNLVRMKDFSLPYDIHSTMCAPDDLWVLATREKGGGHFYSLPNFDSMRTAFPTSQNIQNVDYLYGHDLCVYGDGRGSIQIRSFEHGRNIGALPHHGRGKAIAQAVSTCTLPHACIIASATTRSRPKEPPTLKIWTNSLKSNLWSDPLRFPLVSIANPKSRWDQLLPGLLCLLLFACSVKFAYDTGTLMDKDETRHDCRSPRLDTDVPLILHRIGDVGRCYIGYSQAGLSSVVAWLYAYIPAAILQYL</sequence>
<dbReference type="InterPro" id="IPR015943">
    <property type="entry name" value="WD40/YVTN_repeat-like_dom_sf"/>
</dbReference>
<dbReference type="AlphaFoldDB" id="A0A164RIB4"/>
<keyword evidence="3" id="KW-1185">Reference proteome</keyword>
<dbReference type="SUPFAM" id="SSF50978">
    <property type="entry name" value="WD40 repeat-like"/>
    <property type="match status" value="1"/>
</dbReference>
<dbReference type="InterPro" id="IPR001680">
    <property type="entry name" value="WD40_rpt"/>
</dbReference>
<accession>A0A164RIB4</accession>